<dbReference type="Proteomes" id="UP000002385">
    <property type="component" value="Plasmid pCMU01"/>
</dbReference>
<dbReference type="Pfam" id="PF05443">
    <property type="entry name" value="ROS_MUCR"/>
    <property type="match status" value="2"/>
</dbReference>
<reference evidence="3 4" key="1">
    <citation type="submission" date="2008-12" db="EMBL/GenBank/DDBJ databases">
        <title>Complete sequence of plasmid1 of Methylobacterium chloromethanicum CM4.</title>
        <authorList>
            <consortium name="US DOE Joint Genome Institute"/>
            <person name="Lucas S."/>
            <person name="Copeland A."/>
            <person name="Lapidus A."/>
            <person name="Glavina del Rio T."/>
            <person name="Dalin E."/>
            <person name="Tice H."/>
            <person name="Bruce D."/>
            <person name="Goodwin L."/>
            <person name="Pitluck S."/>
            <person name="Chertkov O."/>
            <person name="Brettin T."/>
            <person name="Detter J.C."/>
            <person name="Han C."/>
            <person name="Larimer F."/>
            <person name="Land M."/>
            <person name="Hauser L."/>
            <person name="Kyrpides N."/>
            <person name="Mikhailova N."/>
            <person name="Marx C."/>
            <person name="Richardson P."/>
        </authorList>
    </citation>
    <scope>NUCLEOTIDE SEQUENCE [LARGE SCALE GENOMIC DNA]</scope>
    <source>
        <strain evidence="4">CM4 / NCIMB 13688</strain>
        <plasmid evidence="3 4">pCMU01</plasmid>
    </source>
</reference>
<dbReference type="HOGENOM" id="CLU_862782_0_0_5"/>
<protein>
    <submittedName>
        <fullName evidence="3">Transcriptional regulator, MucR family</fullName>
    </submittedName>
</protein>
<evidence type="ECO:0000256" key="2">
    <source>
        <dbReference type="SAM" id="MobiDB-lite"/>
    </source>
</evidence>
<dbReference type="GO" id="GO:0008270">
    <property type="term" value="F:zinc ion binding"/>
    <property type="evidence" value="ECO:0007669"/>
    <property type="project" value="InterPro"/>
</dbReference>
<evidence type="ECO:0000313" key="3">
    <source>
        <dbReference type="EMBL" id="ACK86302.1"/>
    </source>
</evidence>
<dbReference type="InterPro" id="IPR041920">
    <property type="entry name" value="ROS/MUCR_sf"/>
</dbReference>
<feature type="region of interest" description="Disordered" evidence="2">
    <location>
        <begin position="279"/>
        <end position="324"/>
    </location>
</feature>
<organism evidence="3 4">
    <name type="scientific">Methylorubrum extorquens (strain CM4 / NCIMB 13688)</name>
    <name type="common">Methylobacterium extorquens</name>
    <dbReference type="NCBI Taxonomy" id="440085"/>
    <lineage>
        <taxon>Bacteria</taxon>
        <taxon>Pseudomonadati</taxon>
        <taxon>Pseudomonadota</taxon>
        <taxon>Alphaproteobacteria</taxon>
        <taxon>Hyphomicrobiales</taxon>
        <taxon>Methylobacteriaceae</taxon>
        <taxon>Methylorubrum</taxon>
    </lineage>
</organism>
<geneLocation type="plasmid" evidence="3 4">
    <name>pCMU01</name>
</geneLocation>
<name>B7L394_METC4</name>
<dbReference type="AlphaFoldDB" id="B7L394"/>
<reference evidence="3 4" key="2">
    <citation type="journal article" date="2012" name="J. Bacteriol.">
        <title>Complete genome sequences of six strains of the genus Methylobacterium.</title>
        <authorList>
            <person name="Marx C.J."/>
            <person name="Bringel F."/>
            <person name="Chistoserdova L."/>
            <person name="Moulin L."/>
            <person name="Farhan Ul Haque M."/>
            <person name="Fleischman D.E."/>
            <person name="Gruffaz C."/>
            <person name="Jourand P."/>
            <person name="Knief C."/>
            <person name="Lee M.C."/>
            <person name="Muller E.E."/>
            <person name="Nadalig T."/>
            <person name="Peyraud R."/>
            <person name="Roselli S."/>
            <person name="Russ L."/>
            <person name="Goodwin L.A."/>
            <person name="Ivanova N."/>
            <person name="Kyrpides N."/>
            <person name="Lajus A."/>
            <person name="Land M.L."/>
            <person name="Medigue C."/>
            <person name="Mikhailova N."/>
            <person name="Nolan M."/>
            <person name="Woyke T."/>
            <person name="Stolyar S."/>
            <person name="Vorholt J.A."/>
            <person name="Vuilleumier S."/>
        </authorList>
    </citation>
    <scope>NUCLEOTIDE SEQUENCE [LARGE SCALE GENOMIC DNA]</scope>
    <source>
        <strain evidence="4">CM4 / NCIMB 13688</strain>
        <plasmid evidence="3 4">pCMU01</plasmid>
    </source>
</reference>
<comment type="similarity">
    <text evidence="1">Belongs to the ros/MucR family.</text>
</comment>
<dbReference type="InterPro" id="IPR008807">
    <property type="entry name" value="ROS_MUCR"/>
</dbReference>
<evidence type="ECO:0000313" key="4">
    <source>
        <dbReference type="Proteomes" id="UP000002385"/>
    </source>
</evidence>
<dbReference type="Gene3D" id="1.10.10.1550">
    <property type="entry name" value="ROS/MUCR transcriptional regulator protein"/>
    <property type="match status" value="2"/>
</dbReference>
<dbReference type="KEGG" id="mch:Mchl_5566"/>
<keyword evidence="3" id="KW-0614">Plasmid</keyword>
<dbReference type="GO" id="GO:0006355">
    <property type="term" value="P:regulation of DNA-templated transcription"/>
    <property type="evidence" value="ECO:0007669"/>
    <property type="project" value="InterPro"/>
</dbReference>
<dbReference type="GO" id="GO:0003677">
    <property type="term" value="F:DNA binding"/>
    <property type="evidence" value="ECO:0007669"/>
    <property type="project" value="InterPro"/>
</dbReference>
<proteinExistence type="inferred from homology"/>
<feature type="compositionally biased region" description="Basic and acidic residues" evidence="2">
    <location>
        <begin position="136"/>
        <end position="151"/>
    </location>
</feature>
<dbReference type="RefSeq" id="WP_012606198.1">
    <property type="nucleotide sequence ID" value="NC_011758.1"/>
</dbReference>
<dbReference type="EMBL" id="CP001299">
    <property type="protein sequence ID" value="ACK86302.1"/>
    <property type="molecule type" value="Genomic_DNA"/>
</dbReference>
<gene>
    <name evidence="3" type="ordered locus">Mchl_5566</name>
</gene>
<sequence length="324" mass="36237">MERQHKNRDRSNVAMTVRIAKSYLSKNRIGPQEIGPLIEQVSLALAHLRRRPHNASGQQLPTQEEIQASIHERHLISFEDGKSYHMLKRHLTKLGLTPEAYLAKWGLPADYPMVAPFYTRKRARLAKRTRLGHYDREAGKLLPEDQTKSPEPRGSGVRRRQGAAAALKAKAPVAPAVPAPVFVASDRPRRQAAPRRLTAKEIAASIQDTFLICFEDGEPYRMLSRHLRLFGLTPDAYRAKWGLPADYPMMSASDLRHRAELARQRKLWLYDRSNAKPRGQYVRKAKPSAQGAGIPAEPEATGTDRSRGGWQRQGGGGAQDASPG</sequence>
<feature type="region of interest" description="Disordered" evidence="2">
    <location>
        <begin position="136"/>
        <end position="164"/>
    </location>
</feature>
<evidence type="ECO:0000256" key="1">
    <source>
        <dbReference type="ARBA" id="ARBA00007031"/>
    </source>
</evidence>
<accession>B7L394</accession>